<proteinExistence type="predicted"/>
<name>A0ABD3CWL5_9LAMI</name>
<gene>
    <name evidence="1" type="ORF">CASFOL_022468</name>
</gene>
<sequence length="1088" mass="122952">MEGYLDNQLMLLGWLSHGMAMPVADVDGPFIISEITNKLVFGWTIVSSSFQDFANCGTRELIFSNPVQKFFLLCRFIDRYVHIVGEGDRVKKVYMEGYLNNELMFLGWLSHGMAMPVADADGQFIISEITNKLIFGWTIVSSSFQDFAYCGTRELIFSNPVYMDGYLDNQLMFLGWLSHGMAMPVADADGPFIISEITNKLIFGWTIVSSSLQDFAYCGTRELIFSTLVKKFFLLCRFIDRYVHIIVAGDGVKKVYMEGYLDNQLMLLGWLSHGMAMPVADVDGPFIISEITNKLIFGWTIVSSSFQDFAYCGTRELIFSNPVQKFFLLCRFIDRYVHIVGEGDRVKKVYMEGYLDNQLMLLGWLSHGMAMPVADVDGPFIISEITNKLIFGWTIVSSSFQDFAYCGTRELIFSNPVQKFFLPCRFIDRYVHIVGEGDGVKKVYMDGYLDNQLMFLGWLSHGMAMPVADADGPFIISEITNKLIFGWTIVSSSFQDFAYCGTRELIFSNPGMGHGMAMPVADADGPFIISEITNKLVFGWTIVSLSFQDFAYCGTRELMFSNPVQKFFLLCLFIDRYVHIVGEGDGVKKVYMDGYLNNELMFLGWVSHGMAMPVADADGPFIISEITNKLIFGWTIGSSSFQDFAYCGTRDLIFSNRHGMISLTVELVNSNSPTRYKNFKFSNPVQKFFLPCRFIDRYVHIVGEGDGVKKVYMDGYLNNELMFLGSLSHGMAMPVVYADGDGVKKVYMEGYLDNQLMLLGWLSHGMAMPVADVDGPFIISEITNKLVFGWTIVSSSFQDFAYCGTRELIFSNPVQKVKKVYMEGYLDNQLMLLGWLSHGMAMPVADVDGPFIISEITNKLIFGWTIVSSSFQDFAYCGTRELIFSNPVQKFFLPCRFIDRYVHIVGEGDGVKKVYMDGYLDNQLMFLGWLSHGMAMPVADADGPFIISEITNKLIFGWTIVSSSFQDFAYCGTRELIFSNPVQKFFLLCRFIDRYVHIFGEGDGVKKVYMDGYLNNELMFLGWLSHGMAMPVADADGPFIISEITNKLIFGWTIVSSSFQDFAYCGTRDLIFSNRGWGEEGLYGWLLG</sequence>
<keyword evidence="2" id="KW-1185">Reference proteome</keyword>
<accession>A0ABD3CWL5</accession>
<protein>
    <submittedName>
        <fullName evidence="1">Uncharacterized protein</fullName>
    </submittedName>
</protein>
<reference evidence="2" key="1">
    <citation type="journal article" date="2024" name="IScience">
        <title>Strigolactones Initiate the Formation of Haustorium-like Structures in Castilleja.</title>
        <authorList>
            <person name="Buerger M."/>
            <person name="Peterson D."/>
            <person name="Chory J."/>
        </authorList>
    </citation>
    <scope>NUCLEOTIDE SEQUENCE [LARGE SCALE GENOMIC DNA]</scope>
</reference>
<evidence type="ECO:0000313" key="1">
    <source>
        <dbReference type="EMBL" id="KAL3633706.1"/>
    </source>
</evidence>
<evidence type="ECO:0000313" key="2">
    <source>
        <dbReference type="Proteomes" id="UP001632038"/>
    </source>
</evidence>
<dbReference type="Proteomes" id="UP001632038">
    <property type="component" value="Unassembled WGS sequence"/>
</dbReference>
<comment type="caution">
    <text evidence="1">The sequence shown here is derived from an EMBL/GenBank/DDBJ whole genome shotgun (WGS) entry which is preliminary data.</text>
</comment>
<organism evidence="1 2">
    <name type="scientific">Castilleja foliolosa</name>
    <dbReference type="NCBI Taxonomy" id="1961234"/>
    <lineage>
        <taxon>Eukaryota</taxon>
        <taxon>Viridiplantae</taxon>
        <taxon>Streptophyta</taxon>
        <taxon>Embryophyta</taxon>
        <taxon>Tracheophyta</taxon>
        <taxon>Spermatophyta</taxon>
        <taxon>Magnoliopsida</taxon>
        <taxon>eudicotyledons</taxon>
        <taxon>Gunneridae</taxon>
        <taxon>Pentapetalae</taxon>
        <taxon>asterids</taxon>
        <taxon>lamiids</taxon>
        <taxon>Lamiales</taxon>
        <taxon>Orobanchaceae</taxon>
        <taxon>Pedicularideae</taxon>
        <taxon>Castillejinae</taxon>
        <taxon>Castilleja</taxon>
    </lineage>
</organism>
<dbReference type="EMBL" id="JAVIJP010000029">
    <property type="protein sequence ID" value="KAL3633706.1"/>
    <property type="molecule type" value="Genomic_DNA"/>
</dbReference>
<dbReference type="AlphaFoldDB" id="A0ABD3CWL5"/>